<dbReference type="Proteomes" id="UP000257109">
    <property type="component" value="Unassembled WGS sequence"/>
</dbReference>
<dbReference type="STRING" id="157652.A0A371G815"/>
<dbReference type="OrthoDB" id="1435675at2759"/>
<evidence type="ECO:0000259" key="1">
    <source>
        <dbReference type="PROSITE" id="PS50994"/>
    </source>
</evidence>
<evidence type="ECO:0000313" key="3">
    <source>
        <dbReference type="Proteomes" id="UP000257109"/>
    </source>
</evidence>
<dbReference type="PANTHER" id="PTHR42648">
    <property type="entry name" value="TRANSPOSASE, PUTATIVE-RELATED"/>
    <property type="match status" value="1"/>
</dbReference>
<evidence type="ECO:0000313" key="2">
    <source>
        <dbReference type="EMBL" id="RDX86689.1"/>
    </source>
</evidence>
<protein>
    <recommendedName>
        <fullName evidence="1">Integrase catalytic domain-containing protein</fullName>
    </recommendedName>
</protein>
<feature type="domain" description="Integrase catalytic" evidence="1">
    <location>
        <begin position="99"/>
        <end position="233"/>
    </location>
</feature>
<proteinExistence type="predicted"/>
<dbReference type="GO" id="GO:0015074">
    <property type="term" value="P:DNA integration"/>
    <property type="evidence" value="ECO:0007669"/>
    <property type="project" value="InterPro"/>
</dbReference>
<dbReference type="InterPro" id="IPR039537">
    <property type="entry name" value="Retrotran_Ty1/copia-like"/>
</dbReference>
<dbReference type="Gene3D" id="3.30.420.10">
    <property type="entry name" value="Ribonuclease H-like superfamily/Ribonuclease H"/>
    <property type="match status" value="1"/>
</dbReference>
<feature type="non-terminal residue" evidence="2">
    <location>
        <position position="1"/>
    </location>
</feature>
<dbReference type="AlphaFoldDB" id="A0A371G815"/>
<keyword evidence="3" id="KW-1185">Reference proteome</keyword>
<sequence length="233" mass="26927">MIGNVSMFLDLKPHEGTISFGGSVMRKIIGIGKVGKHYLPIISNVLDVDELKYNLLSINQFCDGGHHYLRFLGKLIFFVMHVKKGNKSKVLLNKKNIVFAYRPLELLHLDLCRPARTPIFGGKKCGFVVIINDYSRSTWIYILSHKHESYEIFEALCKRVQNEKGICIFVIISDHGKEFENVEFKTFYEKNGIFHNFSLPRIPQQNGVVERKNNTLQEMARTMLCENSFPKHF</sequence>
<dbReference type="Pfam" id="PF00665">
    <property type="entry name" value="rve"/>
    <property type="match status" value="1"/>
</dbReference>
<name>A0A371G815_MUCPR</name>
<dbReference type="PROSITE" id="PS50994">
    <property type="entry name" value="INTEGRASE"/>
    <property type="match status" value="1"/>
</dbReference>
<gene>
    <name evidence="2" type="ORF">CR513_31953</name>
</gene>
<dbReference type="EMBL" id="QJKJ01006448">
    <property type="protein sequence ID" value="RDX86689.1"/>
    <property type="molecule type" value="Genomic_DNA"/>
</dbReference>
<dbReference type="InterPro" id="IPR001584">
    <property type="entry name" value="Integrase_cat-core"/>
</dbReference>
<accession>A0A371G815</accession>
<reference evidence="2" key="1">
    <citation type="submission" date="2018-05" db="EMBL/GenBank/DDBJ databases">
        <title>Draft genome of Mucuna pruriens seed.</title>
        <authorList>
            <person name="Nnadi N.E."/>
            <person name="Vos R."/>
            <person name="Hasami M.H."/>
            <person name="Devisetty U.K."/>
            <person name="Aguiy J.C."/>
        </authorList>
    </citation>
    <scope>NUCLEOTIDE SEQUENCE [LARGE SCALE GENOMIC DNA]</scope>
    <source>
        <strain evidence="2">JCA_2017</strain>
    </source>
</reference>
<dbReference type="InterPro" id="IPR012337">
    <property type="entry name" value="RNaseH-like_sf"/>
</dbReference>
<dbReference type="SUPFAM" id="SSF53098">
    <property type="entry name" value="Ribonuclease H-like"/>
    <property type="match status" value="1"/>
</dbReference>
<dbReference type="InterPro" id="IPR036397">
    <property type="entry name" value="RNaseH_sf"/>
</dbReference>
<organism evidence="2 3">
    <name type="scientific">Mucuna pruriens</name>
    <name type="common">Velvet bean</name>
    <name type="synonym">Dolichos pruriens</name>
    <dbReference type="NCBI Taxonomy" id="157652"/>
    <lineage>
        <taxon>Eukaryota</taxon>
        <taxon>Viridiplantae</taxon>
        <taxon>Streptophyta</taxon>
        <taxon>Embryophyta</taxon>
        <taxon>Tracheophyta</taxon>
        <taxon>Spermatophyta</taxon>
        <taxon>Magnoliopsida</taxon>
        <taxon>eudicotyledons</taxon>
        <taxon>Gunneridae</taxon>
        <taxon>Pentapetalae</taxon>
        <taxon>rosids</taxon>
        <taxon>fabids</taxon>
        <taxon>Fabales</taxon>
        <taxon>Fabaceae</taxon>
        <taxon>Papilionoideae</taxon>
        <taxon>50 kb inversion clade</taxon>
        <taxon>NPAAA clade</taxon>
        <taxon>indigoferoid/millettioid clade</taxon>
        <taxon>Phaseoleae</taxon>
        <taxon>Mucuna</taxon>
    </lineage>
</organism>
<comment type="caution">
    <text evidence="2">The sequence shown here is derived from an EMBL/GenBank/DDBJ whole genome shotgun (WGS) entry which is preliminary data.</text>
</comment>
<dbReference type="PANTHER" id="PTHR42648:SF21">
    <property type="entry name" value="CYSTEINE-RICH RLK (RECEPTOR-LIKE PROTEIN KINASE) 8"/>
    <property type="match status" value="1"/>
</dbReference>
<dbReference type="GO" id="GO:0003676">
    <property type="term" value="F:nucleic acid binding"/>
    <property type="evidence" value="ECO:0007669"/>
    <property type="project" value="InterPro"/>
</dbReference>